<evidence type="ECO:0000313" key="4">
    <source>
        <dbReference type="Proteomes" id="UP000664417"/>
    </source>
</evidence>
<feature type="compositionally biased region" description="Low complexity" evidence="2">
    <location>
        <begin position="18"/>
        <end position="35"/>
    </location>
</feature>
<organism evidence="3 4">
    <name type="scientific">Acanthopleuribacter pedis</name>
    <dbReference type="NCBI Taxonomy" id="442870"/>
    <lineage>
        <taxon>Bacteria</taxon>
        <taxon>Pseudomonadati</taxon>
        <taxon>Acidobacteriota</taxon>
        <taxon>Holophagae</taxon>
        <taxon>Acanthopleuribacterales</taxon>
        <taxon>Acanthopleuribacteraceae</taxon>
        <taxon>Acanthopleuribacter</taxon>
    </lineage>
</organism>
<feature type="coiled-coil region" evidence="1">
    <location>
        <begin position="650"/>
        <end position="716"/>
    </location>
</feature>
<evidence type="ECO:0000256" key="1">
    <source>
        <dbReference type="SAM" id="Coils"/>
    </source>
</evidence>
<dbReference type="AlphaFoldDB" id="A0A8J7QDK1"/>
<keyword evidence="1" id="KW-0175">Coiled coil</keyword>
<accession>A0A8J7QDK1</accession>
<evidence type="ECO:0000313" key="3">
    <source>
        <dbReference type="EMBL" id="MBO1321814.1"/>
    </source>
</evidence>
<reference evidence="3" key="1">
    <citation type="submission" date="2021-03" db="EMBL/GenBank/DDBJ databases">
        <authorList>
            <person name="Wang G."/>
        </authorList>
    </citation>
    <scope>NUCLEOTIDE SEQUENCE</scope>
    <source>
        <strain evidence="3">KCTC 12899</strain>
    </source>
</reference>
<proteinExistence type="predicted"/>
<sequence length="765" mass="86693">MPSFPHSYQSRVGRNQGLVPQVRTQQPQQQRRSQSLQQFGDRDLMLMAGLANINTKQGPQQQKVGDFTLARALGGFDTQFQGSETRNTLTPQTAGKNGIDIRQDINGDSMKEMMRGREFAAIAHGFDGDGQGVFLIKNVSDDLNNPDLRLFMMDNGVPTEMDTRALPLEDLMGRGGRLVFGNKIQTPQTSPQHFGGSPTLDVLNRFLGDPKISKNQLAETAVNHYSQMPQGQQKVPENSLFSTRGPDPRSEKVVSDPGVVERMVQKRAQQQGKIAPKFDRIPSQIGGLGNLRADVAQFASKTENAAKVLMTGFDPATKTNKSFVFTRDQQNQWVRFDGKNEVKQSPKQFLEQAFGLTPHRGNGPPPTQFTETSLVTLDQSIYDMKTPSVPLEQDDISYPTLSKDENPRTRYGQRQRDDRSTTVTPKQTLDDEISYPTLTPTQNPTKRQTPQNLGVTPSPIETQKDEHQVVVTHPTKVDRPRIDVLKEIRKDHETMVESNPTTHHQSQKETTFMDHLMPPQISQQLESLKREPMPPKVSPFDDVLNLAKNDDSPPIVLRTQSELRERTKSLVKEQRSLIRQSKDEIQASKTLRKETRKYRQGDVQTVLQKELGVMRSDLQRTRGNLRRVISGVNHQVTRLTRAKAKTNTSIRGLKAQIRLNENLIKNHENLIKLNRAKETPQLQELRETVNQAKIQLEQLERKRDEFQTTINDLGKLKKTLVGVRRELRGHQSQTGRKLTTSYKLAEIAHQNWPSKLDRITQQINA</sequence>
<dbReference type="EMBL" id="JAFREP010000028">
    <property type="protein sequence ID" value="MBO1321814.1"/>
    <property type="molecule type" value="Genomic_DNA"/>
</dbReference>
<protein>
    <submittedName>
        <fullName evidence="3">Uncharacterized protein</fullName>
    </submittedName>
</protein>
<evidence type="ECO:0000256" key="2">
    <source>
        <dbReference type="SAM" id="MobiDB-lite"/>
    </source>
</evidence>
<feature type="region of interest" description="Disordered" evidence="2">
    <location>
        <begin position="386"/>
        <end position="460"/>
    </location>
</feature>
<feature type="compositionally biased region" description="Basic and acidic residues" evidence="2">
    <location>
        <begin position="402"/>
        <end position="420"/>
    </location>
</feature>
<comment type="caution">
    <text evidence="3">The sequence shown here is derived from an EMBL/GenBank/DDBJ whole genome shotgun (WGS) entry which is preliminary data.</text>
</comment>
<feature type="region of interest" description="Disordered" evidence="2">
    <location>
        <begin position="227"/>
        <end position="257"/>
    </location>
</feature>
<name>A0A8J7QDK1_9BACT</name>
<feature type="compositionally biased region" description="Polar residues" evidence="2">
    <location>
        <begin position="227"/>
        <end position="242"/>
    </location>
</feature>
<feature type="region of interest" description="Disordered" evidence="2">
    <location>
        <begin position="1"/>
        <end position="35"/>
    </location>
</feature>
<dbReference type="RefSeq" id="WP_207861787.1">
    <property type="nucleotide sequence ID" value="NZ_JAFREP010000028.1"/>
</dbReference>
<feature type="compositionally biased region" description="Polar residues" evidence="2">
    <location>
        <begin position="1"/>
        <end position="13"/>
    </location>
</feature>
<feature type="compositionally biased region" description="Polar residues" evidence="2">
    <location>
        <begin position="436"/>
        <end position="460"/>
    </location>
</feature>
<dbReference type="Proteomes" id="UP000664417">
    <property type="component" value="Unassembled WGS sequence"/>
</dbReference>
<gene>
    <name evidence="3" type="ORF">J3U88_25265</name>
</gene>
<keyword evidence="4" id="KW-1185">Reference proteome</keyword>